<dbReference type="RefSeq" id="WP_146905714.1">
    <property type="nucleotide sequence ID" value="NZ_BJYS01000066.1"/>
</dbReference>
<dbReference type="InterPro" id="IPR034291">
    <property type="entry name" value="TMP_synthase"/>
</dbReference>
<dbReference type="InterPro" id="IPR013785">
    <property type="entry name" value="Aldolase_TIM"/>
</dbReference>
<keyword evidence="3 9" id="KW-0479">Metal-binding</keyword>
<evidence type="ECO:0000256" key="2">
    <source>
        <dbReference type="ARBA" id="ARBA00022679"/>
    </source>
</evidence>
<evidence type="ECO:0000256" key="5">
    <source>
        <dbReference type="ARBA" id="ARBA00022977"/>
    </source>
</evidence>
<organism evidence="13 14">
    <name type="scientific">Adhaeribacter aerolatus</name>
    <dbReference type="NCBI Taxonomy" id="670289"/>
    <lineage>
        <taxon>Bacteria</taxon>
        <taxon>Pseudomonadati</taxon>
        <taxon>Bacteroidota</taxon>
        <taxon>Cytophagia</taxon>
        <taxon>Cytophagales</taxon>
        <taxon>Hymenobacteraceae</taxon>
        <taxon>Adhaeribacter</taxon>
    </lineage>
</organism>
<feature type="binding site" evidence="9">
    <location>
        <position position="66"/>
    </location>
    <ligand>
        <name>Mg(2+)</name>
        <dbReference type="ChEBI" id="CHEBI:18420"/>
    </ligand>
</feature>
<dbReference type="GO" id="GO:0009228">
    <property type="term" value="P:thiamine biosynthetic process"/>
    <property type="evidence" value="ECO:0007669"/>
    <property type="project" value="UniProtKB-KW"/>
</dbReference>
<evidence type="ECO:0000256" key="11">
    <source>
        <dbReference type="RuleBase" id="RU004253"/>
    </source>
</evidence>
<dbReference type="NCBIfam" id="TIGR00693">
    <property type="entry name" value="thiE"/>
    <property type="match status" value="1"/>
</dbReference>
<keyword evidence="4 9" id="KW-0460">Magnesium</keyword>
<evidence type="ECO:0000259" key="12">
    <source>
        <dbReference type="Pfam" id="PF02581"/>
    </source>
</evidence>
<dbReference type="OrthoDB" id="9812206at2"/>
<evidence type="ECO:0000313" key="14">
    <source>
        <dbReference type="Proteomes" id="UP000321532"/>
    </source>
</evidence>
<dbReference type="GO" id="GO:0004789">
    <property type="term" value="F:thiamine-phosphate diphosphorylase activity"/>
    <property type="evidence" value="ECO:0007669"/>
    <property type="project" value="UniProtKB-UniRule"/>
</dbReference>
<dbReference type="EMBL" id="BJYS01000066">
    <property type="protein sequence ID" value="GEO07464.1"/>
    <property type="molecule type" value="Genomic_DNA"/>
</dbReference>
<reference evidence="13 14" key="1">
    <citation type="submission" date="2019-07" db="EMBL/GenBank/DDBJ databases">
        <title>Whole genome shotgun sequence of Adhaeribacter aerolatus NBRC 106133.</title>
        <authorList>
            <person name="Hosoyama A."/>
            <person name="Uohara A."/>
            <person name="Ohji S."/>
            <person name="Ichikawa N."/>
        </authorList>
    </citation>
    <scope>NUCLEOTIDE SEQUENCE [LARGE SCALE GENOMIC DNA]</scope>
    <source>
        <strain evidence="13 14">NBRC 106133</strain>
    </source>
</reference>
<keyword evidence="14" id="KW-1185">Reference proteome</keyword>
<keyword evidence="2 9" id="KW-0808">Transferase</keyword>
<evidence type="ECO:0000256" key="6">
    <source>
        <dbReference type="ARBA" id="ARBA00047334"/>
    </source>
</evidence>
<dbReference type="UniPathway" id="UPA00060">
    <property type="reaction ID" value="UER00141"/>
</dbReference>
<evidence type="ECO:0000256" key="1">
    <source>
        <dbReference type="ARBA" id="ARBA00005165"/>
    </source>
</evidence>
<gene>
    <name evidence="9 13" type="primary">thiE</name>
    <name evidence="13" type="ORF">AAE02nite_51280</name>
</gene>
<dbReference type="CDD" id="cd00564">
    <property type="entry name" value="TMP_TenI"/>
    <property type="match status" value="1"/>
</dbReference>
<dbReference type="HAMAP" id="MF_00097">
    <property type="entry name" value="TMP_synthase"/>
    <property type="match status" value="1"/>
</dbReference>
<dbReference type="Gene3D" id="3.20.20.70">
    <property type="entry name" value="Aldolase class I"/>
    <property type="match status" value="1"/>
</dbReference>
<name>A0A512B677_9BACT</name>
<dbReference type="InterPro" id="IPR022998">
    <property type="entry name" value="ThiamineP_synth_TenI"/>
</dbReference>
<comment type="caution">
    <text evidence="13">The sequence shown here is derived from an EMBL/GenBank/DDBJ whole genome shotgun (WGS) entry which is preliminary data.</text>
</comment>
<evidence type="ECO:0000256" key="4">
    <source>
        <dbReference type="ARBA" id="ARBA00022842"/>
    </source>
</evidence>
<feature type="binding site" evidence="9">
    <location>
        <position position="65"/>
    </location>
    <ligand>
        <name>4-amino-2-methyl-5-(diphosphooxymethyl)pyrimidine</name>
        <dbReference type="ChEBI" id="CHEBI:57841"/>
    </ligand>
</feature>
<comment type="pathway">
    <text evidence="1 9 11">Cofactor biosynthesis; thiamine diphosphate biosynthesis; thiamine phosphate from 4-amino-2-methyl-5-diphosphomethylpyrimidine and 4-methyl-5-(2-phosphoethyl)-thiazole: step 1/1.</text>
</comment>
<dbReference type="EC" id="2.5.1.3" evidence="9"/>
<feature type="binding site" evidence="9">
    <location>
        <position position="166"/>
    </location>
    <ligand>
        <name>2-[(2R,5Z)-2-carboxy-4-methylthiazol-5(2H)-ylidene]ethyl phosphate</name>
        <dbReference type="ChEBI" id="CHEBI:62899"/>
    </ligand>
</feature>
<dbReference type="Pfam" id="PF02581">
    <property type="entry name" value="TMP-TENI"/>
    <property type="match status" value="1"/>
</dbReference>
<evidence type="ECO:0000256" key="3">
    <source>
        <dbReference type="ARBA" id="ARBA00022723"/>
    </source>
</evidence>
<evidence type="ECO:0000313" key="13">
    <source>
        <dbReference type="EMBL" id="GEO07464.1"/>
    </source>
</evidence>
<dbReference type="GO" id="GO:0000287">
    <property type="term" value="F:magnesium ion binding"/>
    <property type="evidence" value="ECO:0007669"/>
    <property type="project" value="UniProtKB-UniRule"/>
</dbReference>
<feature type="binding site" evidence="9">
    <location>
        <begin position="33"/>
        <end position="37"/>
    </location>
    <ligand>
        <name>4-amino-2-methyl-5-(diphosphooxymethyl)pyrimidine</name>
        <dbReference type="ChEBI" id="CHEBI:57841"/>
    </ligand>
</feature>
<sequence>MISRLHYITQEIPGYTHAQLAEAALAGGVNWVQLRLKNKPYAICKEEAQNTLALCRQYGAKLIINDNVALAQEIGADGVHLGKQDMPTAQARKLLGPDFIIGGTANTFTDIQHHAAAGVNYIGLGPFRFTPTKENLSPVLGPEGYLNILKQCRKAGINIPIIAIGGLNLADIPALLASGVHGMAVSSAIAQSQNKTAAASQFVKALTAAFLLLEQ</sequence>
<dbReference type="GO" id="GO:0009229">
    <property type="term" value="P:thiamine diphosphate biosynthetic process"/>
    <property type="evidence" value="ECO:0007669"/>
    <property type="project" value="UniProtKB-UniRule"/>
</dbReference>
<dbReference type="PANTHER" id="PTHR20857:SF15">
    <property type="entry name" value="THIAMINE-PHOSPHATE SYNTHASE"/>
    <property type="match status" value="1"/>
</dbReference>
<comment type="catalytic activity">
    <reaction evidence="8 9 10">
        <text>2-[(2R,5Z)-2-carboxy-4-methylthiazol-5(2H)-ylidene]ethyl phosphate + 4-amino-2-methyl-5-(diphosphooxymethyl)pyrimidine + 2 H(+) = thiamine phosphate + CO2 + diphosphate</text>
        <dbReference type="Rhea" id="RHEA:47844"/>
        <dbReference type="ChEBI" id="CHEBI:15378"/>
        <dbReference type="ChEBI" id="CHEBI:16526"/>
        <dbReference type="ChEBI" id="CHEBI:33019"/>
        <dbReference type="ChEBI" id="CHEBI:37575"/>
        <dbReference type="ChEBI" id="CHEBI:57841"/>
        <dbReference type="ChEBI" id="CHEBI:62899"/>
        <dbReference type="EC" id="2.5.1.3"/>
    </reaction>
</comment>
<evidence type="ECO:0000256" key="10">
    <source>
        <dbReference type="RuleBase" id="RU003826"/>
    </source>
</evidence>
<accession>A0A512B677</accession>
<comment type="caution">
    <text evidence="9">Lacks conserved residue(s) required for the propagation of feature annotation.</text>
</comment>
<comment type="function">
    <text evidence="9">Condenses 4-methyl-5-(beta-hydroxyethyl)thiazole monophosphate (THZ-P) and 2-methyl-4-amino-5-hydroxymethyl pyrimidine pyrophosphate (HMP-PP) to form thiamine monophosphate (TMP).</text>
</comment>
<evidence type="ECO:0000256" key="9">
    <source>
        <dbReference type="HAMAP-Rule" id="MF_00097"/>
    </source>
</evidence>
<protein>
    <recommendedName>
        <fullName evidence="9">Thiamine-phosphate synthase</fullName>
        <shortName evidence="9">TP synthase</shortName>
        <shortName evidence="9">TPS</shortName>
        <ecNumber evidence="9">2.5.1.3</ecNumber>
    </recommendedName>
    <alternativeName>
        <fullName evidence="9">Thiamine-phosphate pyrophosphorylase</fullName>
        <shortName evidence="9">TMP pyrophosphorylase</shortName>
        <shortName evidence="9">TMP-PPase</shortName>
    </alternativeName>
</protein>
<comment type="cofactor">
    <cofactor evidence="9">
        <name>Mg(2+)</name>
        <dbReference type="ChEBI" id="CHEBI:18420"/>
    </cofactor>
    <text evidence="9">Binds 1 Mg(2+) ion per subunit.</text>
</comment>
<comment type="catalytic activity">
    <reaction evidence="7 9 10">
        <text>2-(2-carboxy-4-methylthiazol-5-yl)ethyl phosphate + 4-amino-2-methyl-5-(diphosphooxymethyl)pyrimidine + 2 H(+) = thiamine phosphate + CO2 + diphosphate</text>
        <dbReference type="Rhea" id="RHEA:47848"/>
        <dbReference type="ChEBI" id="CHEBI:15378"/>
        <dbReference type="ChEBI" id="CHEBI:16526"/>
        <dbReference type="ChEBI" id="CHEBI:33019"/>
        <dbReference type="ChEBI" id="CHEBI:37575"/>
        <dbReference type="ChEBI" id="CHEBI:57841"/>
        <dbReference type="ChEBI" id="CHEBI:62890"/>
        <dbReference type="EC" id="2.5.1.3"/>
    </reaction>
</comment>
<keyword evidence="5 9" id="KW-0784">Thiamine biosynthesis</keyword>
<feature type="binding site" evidence="9">
    <location>
        <begin position="130"/>
        <end position="132"/>
    </location>
    <ligand>
        <name>2-[(2R,5Z)-2-carboxy-4-methylthiazol-5(2H)-ylidene]ethyl phosphate</name>
        <dbReference type="ChEBI" id="CHEBI:62899"/>
    </ligand>
</feature>
<dbReference type="SUPFAM" id="SSF51391">
    <property type="entry name" value="Thiamin phosphate synthase"/>
    <property type="match status" value="1"/>
</dbReference>
<feature type="domain" description="Thiamine phosphate synthase/TenI" evidence="12">
    <location>
        <begin position="8"/>
        <end position="189"/>
    </location>
</feature>
<feature type="binding site" evidence="9">
    <location>
        <position position="104"/>
    </location>
    <ligand>
        <name>4-amino-2-methyl-5-(diphosphooxymethyl)pyrimidine</name>
        <dbReference type="ChEBI" id="CHEBI:57841"/>
    </ligand>
</feature>
<evidence type="ECO:0000256" key="7">
    <source>
        <dbReference type="ARBA" id="ARBA00047851"/>
    </source>
</evidence>
<feature type="binding site" evidence="9">
    <location>
        <position position="85"/>
    </location>
    <ligand>
        <name>Mg(2+)</name>
        <dbReference type="ChEBI" id="CHEBI:18420"/>
    </ligand>
</feature>
<feature type="binding site" evidence="9">
    <location>
        <position position="133"/>
    </location>
    <ligand>
        <name>4-amino-2-methyl-5-(diphosphooxymethyl)pyrimidine</name>
        <dbReference type="ChEBI" id="CHEBI:57841"/>
    </ligand>
</feature>
<dbReference type="PANTHER" id="PTHR20857">
    <property type="entry name" value="THIAMINE-PHOSPHATE PYROPHOSPHORYLASE"/>
    <property type="match status" value="1"/>
</dbReference>
<dbReference type="InterPro" id="IPR036206">
    <property type="entry name" value="ThiamineP_synth_sf"/>
</dbReference>
<proteinExistence type="inferred from homology"/>
<comment type="catalytic activity">
    <reaction evidence="6 9 10">
        <text>4-methyl-5-(2-phosphooxyethyl)-thiazole + 4-amino-2-methyl-5-(diphosphooxymethyl)pyrimidine + H(+) = thiamine phosphate + diphosphate</text>
        <dbReference type="Rhea" id="RHEA:22328"/>
        <dbReference type="ChEBI" id="CHEBI:15378"/>
        <dbReference type="ChEBI" id="CHEBI:33019"/>
        <dbReference type="ChEBI" id="CHEBI:37575"/>
        <dbReference type="ChEBI" id="CHEBI:57841"/>
        <dbReference type="ChEBI" id="CHEBI:58296"/>
        <dbReference type="EC" id="2.5.1.3"/>
    </reaction>
</comment>
<dbReference type="GO" id="GO:0005737">
    <property type="term" value="C:cytoplasm"/>
    <property type="evidence" value="ECO:0007669"/>
    <property type="project" value="TreeGrafter"/>
</dbReference>
<comment type="similarity">
    <text evidence="9 10">Belongs to the thiamine-phosphate synthase family.</text>
</comment>
<dbReference type="AlphaFoldDB" id="A0A512B677"/>
<evidence type="ECO:0000256" key="8">
    <source>
        <dbReference type="ARBA" id="ARBA00047883"/>
    </source>
</evidence>
<dbReference type="NCBIfam" id="NF000736">
    <property type="entry name" value="PRK00043.2-3"/>
    <property type="match status" value="1"/>
</dbReference>
<dbReference type="Proteomes" id="UP000321532">
    <property type="component" value="Unassembled WGS sequence"/>
</dbReference>